<dbReference type="Gene3D" id="2.30.30.100">
    <property type="match status" value="1"/>
</dbReference>
<evidence type="ECO:0000313" key="3">
    <source>
        <dbReference type="Proteomes" id="UP000823872"/>
    </source>
</evidence>
<reference evidence="2 3" key="1">
    <citation type="submission" date="2021-02" db="EMBL/GenBank/DDBJ databases">
        <title>Safari Cat Assemblies.</title>
        <authorList>
            <person name="Bredemeyer K.R."/>
            <person name="Murphy W.J."/>
        </authorList>
    </citation>
    <scope>NUCLEOTIDE SEQUENCE [LARGE SCALE GENOMIC DNA]</scope>
</reference>
<dbReference type="Pfam" id="PF01423">
    <property type="entry name" value="LSM"/>
    <property type="match status" value="1"/>
</dbReference>
<name>A0ABI7YIL7_FELCA</name>
<accession>A0ABI7YIL7</accession>
<dbReference type="InterPro" id="IPR050914">
    <property type="entry name" value="snRNP_SmB/NAA38-like"/>
</dbReference>
<evidence type="ECO:0000313" key="2">
    <source>
        <dbReference type="Ensembl" id="ENSFCTP00005033883.1"/>
    </source>
</evidence>
<evidence type="ECO:0000259" key="1">
    <source>
        <dbReference type="Pfam" id="PF01423"/>
    </source>
</evidence>
<dbReference type="Proteomes" id="UP000823872">
    <property type="component" value="Chromosome D1"/>
</dbReference>
<dbReference type="PANTHER" id="PTHR10701:SF15">
    <property type="entry name" value="SMALL NUCLEAR RIBONUCLEOPROTEIN-ASSOCIATED PROTEINS B AND B"/>
    <property type="match status" value="1"/>
</dbReference>
<organism evidence="2 3">
    <name type="scientific">Felis catus</name>
    <name type="common">Cat</name>
    <name type="synonym">Felis silvestris catus</name>
    <dbReference type="NCBI Taxonomy" id="9685"/>
    <lineage>
        <taxon>Eukaryota</taxon>
        <taxon>Metazoa</taxon>
        <taxon>Chordata</taxon>
        <taxon>Craniata</taxon>
        <taxon>Vertebrata</taxon>
        <taxon>Euteleostomi</taxon>
        <taxon>Mammalia</taxon>
        <taxon>Eutheria</taxon>
        <taxon>Laurasiatheria</taxon>
        <taxon>Carnivora</taxon>
        <taxon>Feliformia</taxon>
        <taxon>Felidae</taxon>
        <taxon>Felinae</taxon>
        <taxon>Felis</taxon>
    </lineage>
</organism>
<dbReference type="Ensembl" id="ENSFCTT00005047143.1">
    <property type="protein sequence ID" value="ENSFCTP00005033883.1"/>
    <property type="gene ID" value="ENSFCTG00005016472.1"/>
</dbReference>
<dbReference type="InterPro" id="IPR010920">
    <property type="entry name" value="LSM_dom_sf"/>
</dbReference>
<proteinExistence type="predicted"/>
<keyword evidence="3" id="KW-1185">Reference proteome</keyword>
<protein>
    <recommendedName>
        <fullName evidence="1">Sm domain-containing protein</fullName>
    </recommendedName>
</protein>
<dbReference type="InterPro" id="IPR001163">
    <property type="entry name" value="Sm_dom_euk/arc"/>
</dbReference>
<dbReference type="GeneTree" id="ENSGT00940000155052"/>
<dbReference type="SUPFAM" id="SSF50182">
    <property type="entry name" value="Sm-like ribonucleoproteins"/>
    <property type="match status" value="1"/>
</dbReference>
<reference evidence="2" key="2">
    <citation type="submission" date="2025-08" db="UniProtKB">
        <authorList>
            <consortium name="Ensembl"/>
        </authorList>
    </citation>
    <scope>IDENTIFICATION</scope>
    <source>
        <strain evidence="2">breed Abyssinian</strain>
    </source>
</reference>
<dbReference type="PANTHER" id="PTHR10701">
    <property type="entry name" value="SMALL NUCLEAR RIBONUCLEOPROTEIN-ASSOCIATED PROTEIN B AND N"/>
    <property type="match status" value="1"/>
</dbReference>
<feature type="domain" description="Sm" evidence="1">
    <location>
        <begin position="20"/>
        <end position="60"/>
    </location>
</feature>
<reference evidence="2" key="3">
    <citation type="submission" date="2025-09" db="UniProtKB">
        <authorList>
            <consortium name="Ensembl"/>
        </authorList>
    </citation>
    <scope>IDENTIFICATION</scope>
    <source>
        <strain evidence="2">breed Abyssinian</strain>
    </source>
</reference>
<sequence length="68" mass="7528">MNGGGSSKMLQHIDYGTRRILQGGQILTGACKAFDEHRNLILCDCDEFRKIKPRNVSVLGAFVPSLLH</sequence>